<keyword evidence="10 12" id="KW-0560">Oxidoreductase</keyword>
<dbReference type="InterPro" id="IPR024072">
    <property type="entry name" value="DHFR-like_dom_sf"/>
</dbReference>
<dbReference type="SUPFAM" id="SSF53597">
    <property type="entry name" value="Dihydrofolate reductase-like"/>
    <property type="match status" value="1"/>
</dbReference>
<keyword evidence="8 12" id="KW-0862">Zinc</keyword>
<dbReference type="PIRSF" id="PIRSF006769">
    <property type="entry name" value="RibD"/>
    <property type="match status" value="1"/>
</dbReference>
<dbReference type="Gene3D" id="3.40.140.10">
    <property type="entry name" value="Cytidine Deaminase, domain 2"/>
    <property type="match status" value="1"/>
</dbReference>
<dbReference type="GO" id="GO:0008835">
    <property type="term" value="F:diaminohydroxyphosphoribosylaminopyrimidine deaminase activity"/>
    <property type="evidence" value="ECO:0007669"/>
    <property type="project" value="UniProtKB-EC"/>
</dbReference>
<dbReference type="InterPro" id="IPR002734">
    <property type="entry name" value="RibDG_C"/>
</dbReference>
<keyword evidence="15" id="KW-1185">Reference proteome</keyword>
<comment type="pathway">
    <text evidence="3 12">Cofactor biosynthesis; riboflavin biosynthesis; 5-amino-6-(D-ribitylamino)uracil from GTP: step 3/4.</text>
</comment>
<comment type="similarity">
    <text evidence="4 12">In the N-terminal section; belongs to the cytidine and deoxycytidylate deaminase family.</text>
</comment>
<dbReference type="EC" id="1.1.1.193" evidence="12"/>
<dbReference type="InterPro" id="IPR016192">
    <property type="entry name" value="APOBEC/CMP_deaminase_Zn-bd"/>
</dbReference>
<accession>A0ABT8LCP8</accession>
<protein>
    <recommendedName>
        <fullName evidence="12">Riboflavin biosynthesis protein RibD</fullName>
    </recommendedName>
    <domain>
        <recommendedName>
            <fullName evidence="12">Diaminohydroxyphosphoribosylaminopyrimidine deaminase</fullName>
            <shortName evidence="12">DRAP deaminase</shortName>
            <ecNumber evidence="12">3.5.4.26</ecNumber>
        </recommendedName>
        <alternativeName>
            <fullName evidence="12">Riboflavin-specific deaminase</fullName>
        </alternativeName>
    </domain>
    <domain>
        <recommendedName>
            <fullName evidence="12">5-amino-6-(5-phosphoribosylamino)uracil reductase</fullName>
            <ecNumber evidence="12">1.1.1.193</ecNumber>
        </recommendedName>
        <alternativeName>
            <fullName evidence="12">HTP reductase</fullName>
        </alternativeName>
    </domain>
</protein>
<evidence type="ECO:0000256" key="1">
    <source>
        <dbReference type="ARBA" id="ARBA00002151"/>
    </source>
</evidence>
<comment type="caution">
    <text evidence="14">The sequence shown here is derived from an EMBL/GenBank/DDBJ whole genome shotgun (WGS) entry which is preliminary data.</text>
</comment>
<comment type="catalytic activity">
    <reaction evidence="12">
        <text>2,5-diamino-6-hydroxy-4-(5-phosphoribosylamino)-pyrimidine + H2O + H(+) = 5-amino-6-(5-phospho-D-ribosylamino)uracil + NH4(+)</text>
        <dbReference type="Rhea" id="RHEA:21868"/>
        <dbReference type="ChEBI" id="CHEBI:15377"/>
        <dbReference type="ChEBI" id="CHEBI:15378"/>
        <dbReference type="ChEBI" id="CHEBI:28938"/>
        <dbReference type="ChEBI" id="CHEBI:58453"/>
        <dbReference type="ChEBI" id="CHEBI:58614"/>
        <dbReference type="EC" id="3.5.4.26"/>
    </reaction>
</comment>
<keyword evidence="11" id="KW-0511">Multifunctional enzyme</keyword>
<sequence>MEKDELYMQRALDLAATGMGNVSPNPMVGCVIVHDDRIIGEAWHRQHGEPHAEVLALNQVKDKSLLPDSTLYVTLEPCSHYGKTPPCADRIVQDKVGRVVICNKDINPLVGGEGIKRMMDAGVQVDTRVLENKGRQLNKRFFTFFEKQRPYIILKWAQTADRFIARKNYESKWISHKFSRQMVHKWRTEEDAVMVGTNTAQYDNPRLNARDWLGKDPVRIVIDKNLRLDDGLNLFDHSQPTLCYNLLKNEIKENLKLIKLDLENYLQDLFQDLYKRKIMSVMVEGGSQLLHGLITLGLWDEARVFQSTTTFKEGIGAPVLSESLVIENAASGEDLLKIYENNGLNPKD</sequence>
<evidence type="ECO:0000256" key="11">
    <source>
        <dbReference type="ARBA" id="ARBA00023268"/>
    </source>
</evidence>
<comment type="catalytic activity">
    <reaction evidence="12">
        <text>5-amino-6-(5-phospho-D-ribitylamino)uracil + NADP(+) = 5-amino-6-(5-phospho-D-ribosylamino)uracil + NADPH + H(+)</text>
        <dbReference type="Rhea" id="RHEA:17845"/>
        <dbReference type="ChEBI" id="CHEBI:15378"/>
        <dbReference type="ChEBI" id="CHEBI:57783"/>
        <dbReference type="ChEBI" id="CHEBI:58349"/>
        <dbReference type="ChEBI" id="CHEBI:58421"/>
        <dbReference type="ChEBI" id="CHEBI:58453"/>
        <dbReference type="EC" id="1.1.1.193"/>
    </reaction>
</comment>
<dbReference type="Pfam" id="PF00383">
    <property type="entry name" value="dCMP_cyt_deam_1"/>
    <property type="match status" value="1"/>
</dbReference>
<dbReference type="InterPro" id="IPR016193">
    <property type="entry name" value="Cytidine_deaminase-like"/>
</dbReference>
<dbReference type="PANTHER" id="PTHR38011:SF7">
    <property type="entry name" value="2,5-DIAMINO-6-RIBOSYLAMINO-4(3H)-PYRIMIDINONE 5'-PHOSPHATE REDUCTASE"/>
    <property type="match status" value="1"/>
</dbReference>
<dbReference type="NCBIfam" id="TIGR00326">
    <property type="entry name" value="eubact_ribD"/>
    <property type="match status" value="1"/>
</dbReference>
<comment type="function">
    <text evidence="1 12">Converts 2,5-diamino-6-(ribosylamino)-4(3h)-pyrimidinone 5'-phosphate into 5-amino-6-(ribosylamino)-2,4(1h,3h)-pyrimidinedione 5'-phosphate.</text>
</comment>
<dbReference type="CDD" id="cd01284">
    <property type="entry name" value="Riboflavin_deaminase-reductase"/>
    <property type="match status" value="1"/>
</dbReference>
<evidence type="ECO:0000256" key="2">
    <source>
        <dbReference type="ARBA" id="ARBA00004882"/>
    </source>
</evidence>
<evidence type="ECO:0000256" key="6">
    <source>
        <dbReference type="ARBA" id="ARBA00022619"/>
    </source>
</evidence>
<dbReference type="InterPro" id="IPR004794">
    <property type="entry name" value="Eubact_RibD"/>
</dbReference>
<evidence type="ECO:0000256" key="10">
    <source>
        <dbReference type="ARBA" id="ARBA00023002"/>
    </source>
</evidence>
<dbReference type="InterPro" id="IPR002125">
    <property type="entry name" value="CMP_dCMP_dom"/>
</dbReference>
<keyword evidence="7 12" id="KW-0479">Metal-binding</keyword>
<dbReference type="PROSITE" id="PS00903">
    <property type="entry name" value="CYT_DCMP_DEAMINASES_1"/>
    <property type="match status" value="1"/>
</dbReference>
<dbReference type="PANTHER" id="PTHR38011">
    <property type="entry name" value="DIHYDROFOLATE REDUCTASE FAMILY PROTEIN (AFU_ORTHOLOGUE AFUA_8G06820)"/>
    <property type="match status" value="1"/>
</dbReference>
<keyword evidence="9 12" id="KW-0521">NADP</keyword>
<dbReference type="EC" id="3.5.4.26" evidence="12"/>
<name>A0ABT8LCP8_9BACT</name>
<dbReference type="InterPro" id="IPR050765">
    <property type="entry name" value="Riboflavin_Biosynth_HTPR"/>
</dbReference>
<dbReference type="SUPFAM" id="SSF53927">
    <property type="entry name" value="Cytidine deaminase-like"/>
    <property type="match status" value="1"/>
</dbReference>
<evidence type="ECO:0000313" key="14">
    <source>
        <dbReference type="EMBL" id="MDN5214826.1"/>
    </source>
</evidence>
<evidence type="ECO:0000256" key="7">
    <source>
        <dbReference type="ARBA" id="ARBA00022723"/>
    </source>
</evidence>
<dbReference type="Gene3D" id="3.40.430.10">
    <property type="entry name" value="Dihydrofolate Reductase, subunit A"/>
    <property type="match status" value="1"/>
</dbReference>
<comment type="pathway">
    <text evidence="2 12">Cofactor biosynthesis; riboflavin biosynthesis; 5-amino-6-(D-ribitylamino)uracil from GTP: step 2/4.</text>
</comment>
<proteinExistence type="inferred from homology"/>
<evidence type="ECO:0000256" key="8">
    <source>
        <dbReference type="ARBA" id="ARBA00022833"/>
    </source>
</evidence>
<dbReference type="Pfam" id="PF01872">
    <property type="entry name" value="RibD_C"/>
    <property type="match status" value="1"/>
</dbReference>
<evidence type="ECO:0000256" key="3">
    <source>
        <dbReference type="ARBA" id="ARBA00004910"/>
    </source>
</evidence>
<evidence type="ECO:0000259" key="13">
    <source>
        <dbReference type="PROSITE" id="PS51747"/>
    </source>
</evidence>
<dbReference type="EMBL" id="JAUJEB010000005">
    <property type="protein sequence ID" value="MDN5214826.1"/>
    <property type="molecule type" value="Genomic_DNA"/>
</dbReference>
<gene>
    <name evidence="14" type="primary">ribD</name>
    <name evidence="14" type="ORF">QQ020_22290</name>
</gene>
<evidence type="ECO:0000256" key="5">
    <source>
        <dbReference type="ARBA" id="ARBA00007417"/>
    </source>
</evidence>
<evidence type="ECO:0000256" key="4">
    <source>
        <dbReference type="ARBA" id="ARBA00005259"/>
    </source>
</evidence>
<dbReference type="GO" id="GO:0008703">
    <property type="term" value="F:5-amino-6-(5-phosphoribosylamino)uracil reductase activity"/>
    <property type="evidence" value="ECO:0007669"/>
    <property type="project" value="UniProtKB-EC"/>
</dbReference>
<reference evidence="14" key="1">
    <citation type="submission" date="2023-06" db="EMBL/GenBank/DDBJ databases">
        <title>Genomic of Agaribacillus aureum.</title>
        <authorList>
            <person name="Wang G."/>
        </authorList>
    </citation>
    <scope>NUCLEOTIDE SEQUENCE</scope>
    <source>
        <strain evidence="14">BMA12</strain>
    </source>
</reference>
<keyword evidence="6 12" id="KW-0686">Riboflavin biosynthesis</keyword>
<dbReference type="Proteomes" id="UP001172083">
    <property type="component" value="Unassembled WGS sequence"/>
</dbReference>
<evidence type="ECO:0000313" key="15">
    <source>
        <dbReference type="Proteomes" id="UP001172083"/>
    </source>
</evidence>
<comment type="cofactor">
    <cofactor evidence="12">
        <name>Zn(2+)</name>
        <dbReference type="ChEBI" id="CHEBI:29105"/>
    </cofactor>
    <text evidence="12">Binds 1 zinc ion.</text>
</comment>
<evidence type="ECO:0000256" key="12">
    <source>
        <dbReference type="PIRNR" id="PIRNR006769"/>
    </source>
</evidence>
<dbReference type="PROSITE" id="PS51747">
    <property type="entry name" value="CYT_DCMP_DEAMINASES_2"/>
    <property type="match status" value="1"/>
</dbReference>
<comment type="similarity">
    <text evidence="5 12">In the C-terminal section; belongs to the HTP reductase family.</text>
</comment>
<feature type="domain" description="CMP/dCMP-type deaminase" evidence="13">
    <location>
        <begin position="2"/>
        <end position="126"/>
    </location>
</feature>
<evidence type="ECO:0000256" key="9">
    <source>
        <dbReference type="ARBA" id="ARBA00022857"/>
    </source>
</evidence>
<organism evidence="14 15">
    <name type="scientific">Agaribacillus aureus</name>
    <dbReference type="NCBI Taxonomy" id="3051825"/>
    <lineage>
        <taxon>Bacteria</taxon>
        <taxon>Pseudomonadati</taxon>
        <taxon>Bacteroidota</taxon>
        <taxon>Cytophagia</taxon>
        <taxon>Cytophagales</taxon>
        <taxon>Splendidivirgaceae</taxon>
        <taxon>Agaribacillus</taxon>
    </lineage>
</organism>
<keyword evidence="12 14" id="KW-0378">Hydrolase</keyword>
<dbReference type="RefSeq" id="WP_346760164.1">
    <property type="nucleotide sequence ID" value="NZ_JAUJEB010000005.1"/>
</dbReference>